<reference evidence="3 4" key="1">
    <citation type="journal article" date="2014" name="Nature">
        <title>Sequential evolution of bacterial morphology by co-option of a developmental regulator.</title>
        <authorList>
            <person name="Jiang C."/>
            <person name="Brown P.J."/>
            <person name="Ducret A."/>
            <person name="Brun Y.V."/>
        </authorList>
    </citation>
    <scope>NUCLEOTIDE SEQUENCE [LARGE SCALE GENOMIC DNA]</scope>
    <source>
        <strain evidence="3 4">DSM 16100</strain>
    </source>
</reference>
<organism evidence="3 4">
    <name type="scientific">Asticcacaulis benevestitus DSM 16100 = ATCC BAA-896</name>
    <dbReference type="NCBI Taxonomy" id="1121022"/>
    <lineage>
        <taxon>Bacteria</taxon>
        <taxon>Pseudomonadati</taxon>
        <taxon>Pseudomonadota</taxon>
        <taxon>Alphaproteobacteria</taxon>
        <taxon>Caulobacterales</taxon>
        <taxon>Caulobacteraceae</taxon>
        <taxon>Asticcacaulis</taxon>
    </lineage>
</organism>
<dbReference type="SUPFAM" id="SSF53474">
    <property type="entry name" value="alpha/beta-Hydrolases"/>
    <property type="match status" value="1"/>
</dbReference>
<dbReference type="PROSITE" id="PS00708">
    <property type="entry name" value="PRO_ENDOPEP_SER"/>
    <property type="match status" value="1"/>
</dbReference>
<dbReference type="PATRIC" id="fig|1121022.4.peg.1891"/>
<comment type="caution">
    <text evidence="3">The sequence shown here is derived from an EMBL/GenBank/DDBJ whole genome shotgun (WGS) entry which is preliminary data.</text>
</comment>
<dbReference type="GO" id="GO:0052689">
    <property type="term" value="F:carboxylic ester hydrolase activity"/>
    <property type="evidence" value="ECO:0007669"/>
    <property type="project" value="TreeGrafter"/>
</dbReference>
<dbReference type="InterPro" id="IPR029058">
    <property type="entry name" value="AB_hydrolase_fold"/>
</dbReference>
<evidence type="ECO:0000313" key="3">
    <source>
        <dbReference type="EMBL" id="ESQ91835.1"/>
    </source>
</evidence>
<dbReference type="STRING" id="1121022.GCA_000376105_02624"/>
<dbReference type="GO" id="GO:0006508">
    <property type="term" value="P:proteolysis"/>
    <property type="evidence" value="ECO:0007669"/>
    <property type="project" value="InterPro"/>
</dbReference>
<evidence type="ECO:0000256" key="1">
    <source>
        <dbReference type="ARBA" id="ARBA00022801"/>
    </source>
</evidence>
<dbReference type="eggNOG" id="COG1073">
    <property type="taxonomic scope" value="Bacteria"/>
</dbReference>
<gene>
    <name evidence="3" type="ORF">ABENE_09385</name>
</gene>
<dbReference type="Proteomes" id="UP000017837">
    <property type="component" value="Unassembled WGS sequence"/>
</dbReference>
<accession>V4Q1W7</accession>
<dbReference type="AlphaFoldDB" id="V4Q1W7"/>
<dbReference type="Gene3D" id="3.40.50.1820">
    <property type="entry name" value="alpha/beta hydrolase"/>
    <property type="match status" value="1"/>
</dbReference>
<keyword evidence="1" id="KW-0378">Hydrolase</keyword>
<evidence type="ECO:0000313" key="4">
    <source>
        <dbReference type="Proteomes" id="UP000017837"/>
    </source>
</evidence>
<dbReference type="InterPro" id="IPR002471">
    <property type="entry name" value="Pept_S9_AS"/>
</dbReference>
<dbReference type="InterPro" id="IPR053145">
    <property type="entry name" value="AB_hydrolase_Est10"/>
</dbReference>
<keyword evidence="4" id="KW-1185">Reference proteome</keyword>
<name>V4Q1W7_9CAUL</name>
<dbReference type="GO" id="GO:0004252">
    <property type="term" value="F:serine-type endopeptidase activity"/>
    <property type="evidence" value="ECO:0007669"/>
    <property type="project" value="InterPro"/>
</dbReference>
<dbReference type="InterPro" id="IPR022742">
    <property type="entry name" value="Hydrolase_4"/>
</dbReference>
<protein>
    <recommendedName>
        <fullName evidence="2">Serine aminopeptidase S33 domain-containing protein</fullName>
    </recommendedName>
</protein>
<evidence type="ECO:0000259" key="2">
    <source>
        <dbReference type="Pfam" id="PF12146"/>
    </source>
</evidence>
<sequence>MAVTLACFVPVQGSAGEASPRPQEAAIAKASKPYPTEEVRFSNAAAGVTLAGSFSAPEGKGPFPTVILLAGSGPNDRDEVAQGPQERDTGHKKFLVLADAVNRCGIAVLRYDKRGVGRSTGDFASASLSDLASDAQAAIRYLATRKDVDQNRIGLIGDSEGGYIAPMIVTREPSLSFMVLLSTAALPFDQVNIIQKAAISRAEGKGEADIASDEALYRQIFSVVLAANSPEDARATLTAMSKPLIANGRFSQAEADVGIAGLTSPLGFEMMRYDPQPYLSQINIPVLVLNGSLDTQAPPKENLPAMRSALRANQDVTILELPGLNHQLQSARTGAPSEYALIDQTLAPSAIKAIGDWLIVHTQKNKTAAKPAP</sequence>
<dbReference type="PANTHER" id="PTHR43265:SF1">
    <property type="entry name" value="ESTERASE ESTD"/>
    <property type="match status" value="1"/>
</dbReference>
<dbReference type="Pfam" id="PF12146">
    <property type="entry name" value="Hydrolase_4"/>
    <property type="match status" value="1"/>
</dbReference>
<proteinExistence type="predicted"/>
<dbReference type="EMBL" id="AWGB01000015">
    <property type="protein sequence ID" value="ESQ91835.1"/>
    <property type="molecule type" value="Genomic_DNA"/>
</dbReference>
<dbReference type="PANTHER" id="PTHR43265">
    <property type="entry name" value="ESTERASE ESTD"/>
    <property type="match status" value="1"/>
</dbReference>
<feature type="domain" description="Serine aminopeptidase S33" evidence="2">
    <location>
        <begin position="94"/>
        <end position="190"/>
    </location>
</feature>